<dbReference type="RefSeq" id="WP_353942885.1">
    <property type="nucleotide sequence ID" value="NZ_CP159534.1"/>
</dbReference>
<dbReference type="KEGG" id="stac:ABII15_15345"/>
<proteinExistence type="predicted"/>
<evidence type="ECO:0000256" key="2">
    <source>
        <dbReference type="SAM" id="Phobius"/>
    </source>
</evidence>
<feature type="compositionally biased region" description="Basic and acidic residues" evidence="1">
    <location>
        <begin position="112"/>
        <end position="123"/>
    </location>
</feature>
<feature type="compositionally biased region" description="Low complexity" evidence="1">
    <location>
        <begin position="34"/>
        <end position="50"/>
    </location>
</feature>
<evidence type="ECO:0000256" key="1">
    <source>
        <dbReference type="SAM" id="MobiDB-lite"/>
    </source>
</evidence>
<name>A0AAU8IRU6_9ACTN</name>
<accession>A0AAU8IRU6</accession>
<reference evidence="3" key="1">
    <citation type="submission" date="2024-06" db="EMBL/GenBank/DDBJ databases">
        <title>Streptomyces sp. strain HUAS MG91 genome sequences.</title>
        <authorList>
            <person name="Mo P."/>
        </authorList>
    </citation>
    <scope>NUCLEOTIDE SEQUENCE</scope>
    <source>
        <strain evidence="3">HUAS MG91</strain>
    </source>
</reference>
<evidence type="ECO:0000313" key="3">
    <source>
        <dbReference type="EMBL" id="XCJ71266.1"/>
    </source>
</evidence>
<evidence type="ECO:0008006" key="4">
    <source>
        <dbReference type="Google" id="ProtNLM"/>
    </source>
</evidence>
<feature type="region of interest" description="Disordered" evidence="1">
    <location>
        <begin position="107"/>
        <end position="181"/>
    </location>
</feature>
<gene>
    <name evidence="3" type="ORF">ABII15_15345</name>
</gene>
<feature type="region of interest" description="Disordered" evidence="1">
    <location>
        <begin position="1"/>
        <end position="87"/>
    </location>
</feature>
<organism evidence="3">
    <name type="scientific">Streptomyces tabacisoli</name>
    <dbReference type="NCBI Taxonomy" id="3156398"/>
    <lineage>
        <taxon>Bacteria</taxon>
        <taxon>Bacillati</taxon>
        <taxon>Actinomycetota</taxon>
        <taxon>Actinomycetes</taxon>
        <taxon>Kitasatosporales</taxon>
        <taxon>Streptomycetaceae</taxon>
        <taxon>Streptomyces</taxon>
    </lineage>
</organism>
<feature type="compositionally biased region" description="Pro residues" evidence="1">
    <location>
        <begin position="22"/>
        <end position="33"/>
    </location>
</feature>
<protein>
    <recommendedName>
        <fullName evidence="4">Serine/threonine protein kinase</fullName>
    </recommendedName>
</protein>
<dbReference type="AlphaFoldDB" id="A0AAU8IRU6"/>
<feature type="compositionally biased region" description="Gly residues" evidence="1">
    <location>
        <begin position="9"/>
        <end position="21"/>
    </location>
</feature>
<keyword evidence="2" id="KW-0472">Membrane</keyword>
<dbReference type="EMBL" id="CP159534">
    <property type="protein sequence ID" value="XCJ71266.1"/>
    <property type="molecule type" value="Genomic_DNA"/>
</dbReference>
<keyword evidence="2" id="KW-1133">Transmembrane helix</keyword>
<keyword evidence="2" id="KW-0812">Transmembrane</keyword>
<sequence length="278" mass="27938">MTQPPQDGQGHGYGYGYGGGQQPPPPPQQPPAGPYGTPQGPYGPPQGQAPDPGPYGYGAPQPPYGQQPSPYGQFPPPGQPPGGGGKKKAVLVVAAVVVVAALAGGGILLGTRGDDGGKDEPAAKESSVVATGRVSAPADEPTQSDTPAGDEPTAAPSDDPFADESDGPGRRPAGDTGYQGQWQNEEAQTLTVASKLTTGSAKGKYAVSYIDSRGKGICSGIGQTQSGNRFRIAVSCAGKDTGNKVFVANLTQSGDVVTLTWEKGGGTVKLPWVGKTAG</sequence>
<feature type="transmembrane region" description="Helical" evidence="2">
    <location>
        <begin position="89"/>
        <end position="109"/>
    </location>
</feature>